<accession>A0ABS5C2Z0</accession>
<dbReference type="Proteomes" id="UP000676565">
    <property type="component" value="Unassembled WGS sequence"/>
</dbReference>
<dbReference type="SUPFAM" id="SSF102705">
    <property type="entry name" value="NIF3 (NGG1p interacting factor 3)-like"/>
    <property type="match status" value="1"/>
</dbReference>
<protein>
    <recommendedName>
        <fullName evidence="3">GTP cyclohydrolase 1 type 2 homolog</fullName>
    </recommendedName>
</protein>
<dbReference type="NCBIfam" id="TIGR00486">
    <property type="entry name" value="YbgI_SA1388"/>
    <property type="match status" value="1"/>
</dbReference>
<dbReference type="Gene3D" id="3.30.70.120">
    <property type="match status" value="1"/>
</dbReference>
<name>A0ABS5C2Z0_9BACT</name>
<dbReference type="Pfam" id="PF01784">
    <property type="entry name" value="DUF34_NIF3"/>
    <property type="match status" value="1"/>
</dbReference>
<dbReference type="PIRSF" id="PIRSF037489">
    <property type="entry name" value="UCP037489_NIF3_YqfO"/>
    <property type="match status" value="1"/>
</dbReference>
<gene>
    <name evidence="4" type="ORF">J8F10_34025</name>
</gene>
<organism evidence="4 5">
    <name type="scientific">Gemmata palustris</name>
    <dbReference type="NCBI Taxonomy" id="2822762"/>
    <lineage>
        <taxon>Bacteria</taxon>
        <taxon>Pseudomonadati</taxon>
        <taxon>Planctomycetota</taxon>
        <taxon>Planctomycetia</taxon>
        <taxon>Gemmatales</taxon>
        <taxon>Gemmataceae</taxon>
        <taxon>Gemmata</taxon>
    </lineage>
</organism>
<keyword evidence="5" id="KW-1185">Reference proteome</keyword>
<evidence type="ECO:0000313" key="5">
    <source>
        <dbReference type="Proteomes" id="UP000676565"/>
    </source>
</evidence>
<dbReference type="PANTHER" id="PTHR13799:SF14">
    <property type="entry name" value="GTP CYCLOHYDROLASE 1 TYPE 2 HOMOLOG"/>
    <property type="match status" value="1"/>
</dbReference>
<comment type="similarity">
    <text evidence="1 3">Belongs to the GTP cyclohydrolase I type 2/NIF3 family.</text>
</comment>
<evidence type="ECO:0000256" key="3">
    <source>
        <dbReference type="PIRNR" id="PIRNR037489"/>
    </source>
</evidence>
<evidence type="ECO:0000256" key="2">
    <source>
        <dbReference type="ARBA" id="ARBA00022723"/>
    </source>
</evidence>
<proteinExistence type="inferred from homology"/>
<dbReference type="InterPro" id="IPR036069">
    <property type="entry name" value="DUF34/NIF3_sf"/>
</dbReference>
<dbReference type="EMBL" id="JAGKQQ010000001">
    <property type="protein sequence ID" value="MBP3960273.1"/>
    <property type="molecule type" value="Genomic_DNA"/>
</dbReference>
<dbReference type="RefSeq" id="WP_210661461.1">
    <property type="nucleotide sequence ID" value="NZ_JAGKQQ010000001.1"/>
</dbReference>
<evidence type="ECO:0000313" key="4">
    <source>
        <dbReference type="EMBL" id="MBP3960273.1"/>
    </source>
</evidence>
<comment type="caution">
    <text evidence="4">The sequence shown here is derived from an EMBL/GenBank/DDBJ whole genome shotgun (WGS) entry which is preliminary data.</text>
</comment>
<dbReference type="InterPro" id="IPR002678">
    <property type="entry name" value="DUF34/NIF3"/>
</dbReference>
<dbReference type="PANTHER" id="PTHR13799">
    <property type="entry name" value="NGG1 INTERACTING FACTOR 3"/>
    <property type="match status" value="1"/>
</dbReference>
<sequence>MPTVAEFAAYLDRFAPCGTAADWDNVGLLLGDPSSAVQRVMTCLTLTPDVAEEAVREGANLIVSHHPVLFRGAKKLTTATPDGQVVVPLLRAGIAVYSPHTAFDNCAGGINDGLCQRLGVVNAVPLRPREARRQCKLVVFVPDADLSKVSDALFTAGAGVIGQYNECSFRLAGTGTFFGTDSTNPTVGQKDRREDVSEWRLEVVVPESLVSGTIAAMREAHSYEEPAFDVYPLKPSTSGGEGRIGELEQPTTLGELAKHAKTSLKASVLQVVGDVNRTVRTVALACGAAGEFLSDAIKRKADVFLTGEVRFHDALTARGANVALILPGHYATERPAVEDLAAKLASDWAGVMVWASRDERDPLQIAEFGARNAE</sequence>
<dbReference type="InterPro" id="IPR015867">
    <property type="entry name" value="N-reg_PII/ATP_PRibTrfase_C"/>
</dbReference>
<keyword evidence="2 3" id="KW-0479">Metal-binding</keyword>
<dbReference type="Gene3D" id="3.40.1390.30">
    <property type="entry name" value="NIF3 (NGG1p interacting factor 3)-like"/>
    <property type="match status" value="2"/>
</dbReference>
<evidence type="ECO:0000256" key="1">
    <source>
        <dbReference type="ARBA" id="ARBA00006964"/>
    </source>
</evidence>
<reference evidence="4 5" key="1">
    <citation type="submission" date="2021-04" db="EMBL/GenBank/DDBJ databases">
        <authorList>
            <person name="Ivanova A."/>
        </authorList>
    </citation>
    <scope>NUCLEOTIDE SEQUENCE [LARGE SCALE GENOMIC DNA]</scope>
    <source>
        <strain evidence="4 5">G18</strain>
    </source>
</reference>
<dbReference type="InterPro" id="IPR017221">
    <property type="entry name" value="DUF34/NIF3_bac"/>
</dbReference>